<dbReference type="InterPro" id="IPR050561">
    <property type="entry name" value="PTP"/>
</dbReference>
<dbReference type="SMART" id="SM00195">
    <property type="entry name" value="DSPc"/>
    <property type="match status" value="1"/>
</dbReference>
<evidence type="ECO:0000256" key="10">
    <source>
        <dbReference type="ARBA" id="ARBA00047761"/>
    </source>
</evidence>
<evidence type="ECO:0000256" key="8">
    <source>
        <dbReference type="ARBA" id="ARBA00022912"/>
    </source>
</evidence>
<keyword evidence="18" id="KW-1185">Reference proteome</keyword>
<dbReference type="InterPro" id="IPR016130">
    <property type="entry name" value="Tyr_Pase_AS"/>
</dbReference>
<proteinExistence type="inferred from homology"/>
<dbReference type="InterPro" id="IPR057023">
    <property type="entry name" value="PTP-SAK"/>
</dbReference>
<protein>
    <recommendedName>
        <fullName evidence="13">Dual specificity protein phosphatase 23</fullName>
        <ecNumber evidence="5">3.1.3.16</ecNumber>
        <ecNumber evidence="4">3.1.3.48</ecNumber>
    </recommendedName>
    <alternativeName>
        <fullName evidence="14">Low molecular mass dual specificity phosphatase 3</fullName>
    </alternativeName>
</protein>
<dbReference type="GO" id="GO:0005829">
    <property type="term" value="C:cytosol"/>
    <property type="evidence" value="ECO:0007669"/>
    <property type="project" value="UniProtKB-SubCell"/>
</dbReference>
<dbReference type="FunFam" id="3.90.190.10:FF:000063">
    <property type="entry name" value="Dual specificity phosphatase 23"/>
    <property type="match status" value="1"/>
</dbReference>
<keyword evidence="6" id="KW-0963">Cytoplasm</keyword>
<evidence type="ECO:0000256" key="7">
    <source>
        <dbReference type="ARBA" id="ARBA00022801"/>
    </source>
</evidence>
<name>A0A852M9P5_9AVES</name>
<keyword evidence="7" id="KW-0378">Hydrolase</keyword>
<dbReference type="PROSITE" id="PS00383">
    <property type="entry name" value="TYR_PHOSPHATASE_1"/>
    <property type="match status" value="1"/>
</dbReference>
<evidence type="ECO:0000256" key="6">
    <source>
        <dbReference type="ARBA" id="ARBA00022490"/>
    </source>
</evidence>
<dbReference type="PROSITE" id="PS50056">
    <property type="entry name" value="TYR_PHOSPHATASE_2"/>
    <property type="match status" value="1"/>
</dbReference>
<dbReference type="Proteomes" id="UP000632886">
    <property type="component" value="Unassembled WGS sequence"/>
</dbReference>
<evidence type="ECO:0000256" key="13">
    <source>
        <dbReference type="ARBA" id="ARBA00068789"/>
    </source>
</evidence>
<evidence type="ECO:0000256" key="9">
    <source>
        <dbReference type="ARBA" id="ARBA00023242"/>
    </source>
</evidence>
<comment type="catalytic activity">
    <reaction evidence="11">
        <text>O-phospho-L-threonyl-[protein] + H2O = L-threonyl-[protein] + phosphate</text>
        <dbReference type="Rhea" id="RHEA:47004"/>
        <dbReference type="Rhea" id="RHEA-COMP:11060"/>
        <dbReference type="Rhea" id="RHEA-COMP:11605"/>
        <dbReference type="ChEBI" id="CHEBI:15377"/>
        <dbReference type="ChEBI" id="CHEBI:30013"/>
        <dbReference type="ChEBI" id="CHEBI:43474"/>
        <dbReference type="ChEBI" id="CHEBI:61977"/>
        <dbReference type="EC" id="3.1.3.16"/>
    </reaction>
</comment>
<evidence type="ECO:0000259" key="16">
    <source>
        <dbReference type="PROSITE" id="PS50056"/>
    </source>
</evidence>
<dbReference type="Gene3D" id="3.90.190.10">
    <property type="entry name" value="Protein tyrosine phosphatase superfamily"/>
    <property type="match status" value="1"/>
</dbReference>
<dbReference type="EC" id="3.1.3.48" evidence="4"/>
<dbReference type="AlphaFoldDB" id="A0A852M9P5"/>
<evidence type="ECO:0000313" key="17">
    <source>
        <dbReference type="EMBL" id="NXY00634.1"/>
    </source>
</evidence>
<feature type="non-terminal residue" evidence="17">
    <location>
        <position position="1"/>
    </location>
</feature>
<feature type="non-terminal residue" evidence="17">
    <location>
        <position position="135"/>
    </location>
</feature>
<dbReference type="InterPro" id="IPR029021">
    <property type="entry name" value="Prot-tyrosine_phosphatase-like"/>
</dbReference>
<accession>A0A852M9P5</accession>
<dbReference type="InterPro" id="IPR020422">
    <property type="entry name" value="TYR_PHOSPHATASE_DUAL_dom"/>
</dbReference>
<dbReference type="PROSITE" id="PS50054">
    <property type="entry name" value="TYR_PHOSPHATASE_DUAL"/>
    <property type="match status" value="1"/>
</dbReference>
<dbReference type="EMBL" id="WBNK01007794">
    <property type="protein sequence ID" value="NXY00634.1"/>
    <property type="molecule type" value="Genomic_DNA"/>
</dbReference>
<comment type="similarity">
    <text evidence="3">Belongs to the protein-tyrosine phosphatase family. Non-receptor class dual specificity subfamily.</text>
</comment>
<dbReference type="GO" id="GO:0004722">
    <property type="term" value="F:protein serine/threonine phosphatase activity"/>
    <property type="evidence" value="ECO:0007669"/>
    <property type="project" value="UniProtKB-EC"/>
</dbReference>
<dbReference type="GO" id="GO:0005634">
    <property type="term" value="C:nucleus"/>
    <property type="evidence" value="ECO:0007669"/>
    <property type="project" value="UniProtKB-SubCell"/>
</dbReference>
<dbReference type="PANTHER" id="PTHR23339">
    <property type="entry name" value="TYROSINE SPECIFIC PROTEIN PHOSPHATASE AND DUAL SPECIFICITY PROTEIN PHOSPHATASE"/>
    <property type="match status" value="1"/>
</dbReference>
<evidence type="ECO:0000256" key="12">
    <source>
        <dbReference type="ARBA" id="ARBA00053915"/>
    </source>
</evidence>
<evidence type="ECO:0000313" key="18">
    <source>
        <dbReference type="Proteomes" id="UP000632886"/>
    </source>
</evidence>
<organism evidence="17 18">
    <name type="scientific">Centropus bengalensis</name>
    <name type="common">lesser coucal</name>
    <dbReference type="NCBI Taxonomy" id="1463675"/>
    <lineage>
        <taxon>Eukaryota</taxon>
        <taxon>Metazoa</taxon>
        <taxon>Chordata</taxon>
        <taxon>Craniata</taxon>
        <taxon>Vertebrata</taxon>
        <taxon>Euteleostomi</taxon>
        <taxon>Archelosauria</taxon>
        <taxon>Archosauria</taxon>
        <taxon>Dinosauria</taxon>
        <taxon>Saurischia</taxon>
        <taxon>Theropoda</taxon>
        <taxon>Coelurosauria</taxon>
        <taxon>Aves</taxon>
        <taxon>Neognathae</taxon>
        <taxon>Neoaves</taxon>
        <taxon>Otidimorphae</taxon>
        <taxon>Cuculiformes</taxon>
        <taxon>Centropidae</taxon>
        <taxon>Centropus</taxon>
    </lineage>
</organism>
<keyword evidence="8" id="KW-0904">Protein phosphatase</keyword>
<dbReference type="InterPro" id="IPR000387">
    <property type="entry name" value="Tyr_Pase_dom"/>
</dbReference>
<comment type="subcellular location">
    <subcellularLocation>
        <location evidence="2">Cytoplasm</location>
        <location evidence="2">Cytosol</location>
    </subcellularLocation>
    <subcellularLocation>
        <location evidence="1">Nucleus</location>
    </subcellularLocation>
</comment>
<dbReference type="GO" id="GO:0004725">
    <property type="term" value="F:protein tyrosine phosphatase activity"/>
    <property type="evidence" value="ECO:0007669"/>
    <property type="project" value="UniProtKB-EC"/>
</dbReference>
<keyword evidence="9" id="KW-0539">Nucleus</keyword>
<comment type="catalytic activity">
    <reaction evidence="10">
        <text>O-phospho-L-seryl-[protein] + H2O = L-seryl-[protein] + phosphate</text>
        <dbReference type="Rhea" id="RHEA:20629"/>
        <dbReference type="Rhea" id="RHEA-COMP:9863"/>
        <dbReference type="Rhea" id="RHEA-COMP:11604"/>
        <dbReference type="ChEBI" id="CHEBI:15377"/>
        <dbReference type="ChEBI" id="CHEBI:29999"/>
        <dbReference type="ChEBI" id="CHEBI:43474"/>
        <dbReference type="ChEBI" id="CHEBI:83421"/>
        <dbReference type="EC" id="3.1.3.16"/>
    </reaction>
</comment>
<evidence type="ECO:0000256" key="1">
    <source>
        <dbReference type="ARBA" id="ARBA00004123"/>
    </source>
</evidence>
<evidence type="ECO:0000259" key="15">
    <source>
        <dbReference type="PROSITE" id="PS50054"/>
    </source>
</evidence>
<dbReference type="EC" id="3.1.3.16" evidence="5"/>
<evidence type="ECO:0000256" key="14">
    <source>
        <dbReference type="ARBA" id="ARBA00081937"/>
    </source>
</evidence>
<evidence type="ECO:0000256" key="4">
    <source>
        <dbReference type="ARBA" id="ARBA00013064"/>
    </source>
</evidence>
<comment type="caution">
    <text evidence="17">The sequence shown here is derived from an EMBL/GenBank/DDBJ whole genome shotgun (WGS) entry which is preliminary data.</text>
</comment>
<evidence type="ECO:0000256" key="3">
    <source>
        <dbReference type="ARBA" id="ARBA00008601"/>
    </source>
</evidence>
<gene>
    <name evidence="17" type="primary">Dusp23</name>
    <name evidence="17" type="ORF">CENBEN_R08340</name>
</gene>
<evidence type="ECO:0000256" key="2">
    <source>
        <dbReference type="ARBA" id="ARBA00004514"/>
    </source>
</evidence>
<dbReference type="InterPro" id="IPR003595">
    <property type="entry name" value="Tyr_Pase_cat"/>
</dbReference>
<feature type="domain" description="Tyrosine specific protein phosphatases" evidence="16">
    <location>
        <begin position="60"/>
        <end position="125"/>
    </location>
</feature>
<dbReference type="Pfam" id="PF22784">
    <property type="entry name" value="PTP-SAK"/>
    <property type="match status" value="1"/>
</dbReference>
<comment type="function">
    <text evidence="12">Protein phosphatase that mediates dephosphorylation of proteins phosphorylated on Tyr and Ser/Thr residues. In vitro, it can dephosphorylate p44-ERK1 (MAPK3) but not p54 SAPK-beta (MAPK10) in vitro. Able to enhance activation of JNK and p38 (MAPK14).</text>
</comment>
<dbReference type="CDD" id="cd14504">
    <property type="entry name" value="DUSP23"/>
    <property type="match status" value="1"/>
</dbReference>
<evidence type="ECO:0000256" key="11">
    <source>
        <dbReference type="ARBA" id="ARBA00048336"/>
    </source>
</evidence>
<evidence type="ECO:0000256" key="5">
    <source>
        <dbReference type="ARBA" id="ARBA00013081"/>
    </source>
</evidence>
<sequence>LAGLAMPREPGHYQFLLGQGVRHLVSLSERDPPHHGCCPDLRLHRLRVPDFTAPTPGQIRTFLRLVEVANARGEAVAVHCMLGHGRTGTMLACYLAKARKMSGADAIREVRRLRPGSIETREQEQAVIQFCQRMR</sequence>
<dbReference type="SUPFAM" id="SSF52799">
    <property type="entry name" value="(Phosphotyrosine protein) phosphatases II"/>
    <property type="match status" value="1"/>
</dbReference>
<dbReference type="SMART" id="SM00404">
    <property type="entry name" value="PTPc_motif"/>
    <property type="match status" value="1"/>
</dbReference>
<reference evidence="17 18" key="1">
    <citation type="submission" date="2020-02" db="EMBL/GenBank/DDBJ databases">
        <title>Bird 10,000 Genomes (B10K) Project - Family phase.</title>
        <authorList>
            <person name="Zhang G."/>
        </authorList>
    </citation>
    <scope>NUCLEOTIDE SEQUENCE [LARGE SCALE GENOMIC DNA]</scope>
    <source>
        <strain evidence="17">B10K-DU-017-21</strain>
    </source>
</reference>
<feature type="domain" description="Tyrosine-protein phosphatase" evidence="15">
    <location>
        <begin position="1"/>
        <end position="135"/>
    </location>
</feature>